<dbReference type="EMBL" id="FPIZ01000003">
    <property type="protein sequence ID" value="SFW31982.1"/>
    <property type="molecule type" value="Genomic_DNA"/>
</dbReference>
<protein>
    <submittedName>
        <fullName evidence="1">Uncharacterized protein</fullName>
    </submittedName>
</protein>
<evidence type="ECO:0000313" key="1">
    <source>
        <dbReference type="EMBL" id="SFW31982.1"/>
    </source>
</evidence>
<reference evidence="1 2" key="1">
    <citation type="submission" date="2016-11" db="EMBL/GenBank/DDBJ databases">
        <authorList>
            <person name="Jaros S."/>
            <person name="Januszkiewicz K."/>
            <person name="Wedrychowicz H."/>
        </authorList>
    </citation>
    <scope>NUCLEOTIDE SEQUENCE [LARGE SCALE GENOMIC DNA]</scope>
    <source>
        <strain evidence="1 2">DSM 784</strain>
    </source>
</reference>
<dbReference type="Proteomes" id="UP000183788">
    <property type="component" value="Unassembled WGS sequence"/>
</dbReference>
<accession>A0A1K1NC74</accession>
<sequence>MEVMGERNFDFQILNRAKNIFTFGQKSYPHPRSVNKKVIFDVRSVK</sequence>
<name>A0A1K1NC74_9BACT</name>
<proteinExistence type="predicted"/>
<gene>
    <name evidence="1" type="ORF">SAMN05661012_01080</name>
</gene>
<organism evidence="1 2">
    <name type="scientific">Chitinophaga sancti</name>
    <dbReference type="NCBI Taxonomy" id="1004"/>
    <lineage>
        <taxon>Bacteria</taxon>
        <taxon>Pseudomonadati</taxon>
        <taxon>Bacteroidota</taxon>
        <taxon>Chitinophagia</taxon>
        <taxon>Chitinophagales</taxon>
        <taxon>Chitinophagaceae</taxon>
        <taxon>Chitinophaga</taxon>
    </lineage>
</organism>
<dbReference type="AlphaFoldDB" id="A0A1K1NC74"/>
<dbReference type="STRING" id="1004.SAMN05661012_01080"/>
<evidence type="ECO:0000313" key="2">
    <source>
        <dbReference type="Proteomes" id="UP000183788"/>
    </source>
</evidence>